<dbReference type="GO" id="GO:0005829">
    <property type="term" value="C:cytosol"/>
    <property type="evidence" value="ECO:0007669"/>
    <property type="project" value="TreeGrafter"/>
</dbReference>
<dbReference type="PANTHER" id="PTHR20858:SF17">
    <property type="entry name" value="HYDROXYMETHYLPYRIMIDINE_PHOSPHOMETHYLPYRIMIDINE KINASE THI20-RELATED"/>
    <property type="match status" value="1"/>
</dbReference>
<feature type="domain" description="Pyridoxamine kinase/Phosphomethylpyrimidine kinase" evidence="5">
    <location>
        <begin position="11"/>
        <end position="220"/>
    </location>
</feature>
<gene>
    <name evidence="6" type="ORF">METZ01_LOCUS11342</name>
</gene>
<sequence>MPTALTVAGSDSSGGAGVQADLKTFAAHHVHGVCAITAVTAQNTVGITTVETMSPVVVTTQIDSVLDDFDVKAVKTGMLATRSIVTEVCGRLEVHSRIPVVVDPVMISTSGHRLLDDDAVEIVRTRLLPLARVVTPNRLEAETLTGHSIGSLASAARAGARLRELGATAVVITGGHFDGPDAVDLFDDGTKVVELRGPRVEGPSTHGTGCTFAASIAAGL</sequence>
<evidence type="ECO:0000256" key="1">
    <source>
        <dbReference type="ARBA" id="ARBA00022679"/>
    </source>
</evidence>
<accession>A0A381NX69</accession>
<dbReference type="AlphaFoldDB" id="A0A381NX69"/>
<evidence type="ECO:0000256" key="3">
    <source>
        <dbReference type="ARBA" id="ARBA00022777"/>
    </source>
</evidence>
<keyword evidence="4" id="KW-0067">ATP-binding</keyword>
<feature type="non-terminal residue" evidence="6">
    <location>
        <position position="220"/>
    </location>
</feature>
<protein>
    <recommendedName>
        <fullName evidence="5">Pyridoxamine kinase/Phosphomethylpyrimidine kinase domain-containing protein</fullName>
    </recommendedName>
</protein>
<dbReference type="InterPro" id="IPR013749">
    <property type="entry name" value="PM/HMP-P_kinase-1"/>
</dbReference>
<dbReference type="GO" id="GO:0009228">
    <property type="term" value="P:thiamine biosynthetic process"/>
    <property type="evidence" value="ECO:0007669"/>
    <property type="project" value="InterPro"/>
</dbReference>
<dbReference type="PANTHER" id="PTHR20858">
    <property type="entry name" value="PHOSPHOMETHYLPYRIMIDINE KINASE"/>
    <property type="match status" value="1"/>
</dbReference>
<dbReference type="FunFam" id="3.40.1190.20:FF:000003">
    <property type="entry name" value="Phosphomethylpyrimidine kinase ThiD"/>
    <property type="match status" value="1"/>
</dbReference>
<reference evidence="6" key="1">
    <citation type="submission" date="2018-05" db="EMBL/GenBank/DDBJ databases">
        <authorList>
            <person name="Lanie J.A."/>
            <person name="Ng W.-L."/>
            <person name="Kazmierczak K.M."/>
            <person name="Andrzejewski T.M."/>
            <person name="Davidsen T.M."/>
            <person name="Wayne K.J."/>
            <person name="Tettelin H."/>
            <person name="Glass J.I."/>
            <person name="Rusch D."/>
            <person name="Podicherti R."/>
            <person name="Tsui H.-C.T."/>
            <person name="Winkler M.E."/>
        </authorList>
    </citation>
    <scope>NUCLEOTIDE SEQUENCE</scope>
</reference>
<dbReference type="SUPFAM" id="SSF53613">
    <property type="entry name" value="Ribokinase-like"/>
    <property type="match status" value="1"/>
</dbReference>
<organism evidence="6">
    <name type="scientific">marine metagenome</name>
    <dbReference type="NCBI Taxonomy" id="408172"/>
    <lineage>
        <taxon>unclassified sequences</taxon>
        <taxon>metagenomes</taxon>
        <taxon>ecological metagenomes</taxon>
    </lineage>
</organism>
<name>A0A381NX69_9ZZZZ</name>
<dbReference type="Pfam" id="PF08543">
    <property type="entry name" value="Phos_pyr_kin"/>
    <property type="match status" value="1"/>
</dbReference>
<evidence type="ECO:0000256" key="4">
    <source>
        <dbReference type="ARBA" id="ARBA00022840"/>
    </source>
</evidence>
<dbReference type="CDD" id="cd01169">
    <property type="entry name" value="HMPP_kinase"/>
    <property type="match status" value="1"/>
</dbReference>
<dbReference type="GO" id="GO:0008902">
    <property type="term" value="F:hydroxymethylpyrimidine kinase activity"/>
    <property type="evidence" value="ECO:0007669"/>
    <property type="project" value="TreeGrafter"/>
</dbReference>
<dbReference type="EMBL" id="UINC01000622">
    <property type="protein sequence ID" value="SUZ58488.1"/>
    <property type="molecule type" value="Genomic_DNA"/>
</dbReference>
<dbReference type="Gene3D" id="3.40.1190.20">
    <property type="match status" value="1"/>
</dbReference>
<dbReference type="GO" id="GO:0008972">
    <property type="term" value="F:phosphomethylpyrimidine kinase activity"/>
    <property type="evidence" value="ECO:0007669"/>
    <property type="project" value="InterPro"/>
</dbReference>
<dbReference type="GO" id="GO:0005524">
    <property type="term" value="F:ATP binding"/>
    <property type="evidence" value="ECO:0007669"/>
    <property type="project" value="UniProtKB-KW"/>
</dbReference>
<proteinExistence type="predicted"/>
<dbReference type="InterPro" id="IPR004399">
    <property type="entry name" value="HMP/HMP-P_kinase_dom"/>
</dbReference>
<keyword evidence="1" id="KW-0808">Transferase</keyword>
<evidence type="ECO:0000313" key="6">
    <source>
        <dbReference type="EMBL" id="SUZ58488.1"/>
    </source>
</evidence>
<keyword evidence="3" id="KW-0418">Kinase</keyword>
<dbReference type="NCBIfam" id="TIGR00097">
    <property type="entry name" value="HMP-P_kinase"/>
    <property type="match status" value="1"/>
</dbReference>
<evidence type="ECO:0000256" key="2">
    <source>
        <dbReference type="ARBA" id="ARBA00022741"/>
    </source>
</evidence>
<evidence type="ECO:0000259" key="5">
    <source>
        <dbReference type="Pfam" id="PF08543"/>
    </source>
</evidence>
<keyword evidence="2" id="KW-0547">Nucleotide-binding</keyword>
<dbReference type="InterPro" id="IPR029056">
    <property type="entry name" value="Ribokinase-like"/>
</dbReference>